<keyword evidence="3" id="KW-1185">Reference proteome</keyword>
<dbReference type="STRING" id="280699.M1VH72"/>
<dbReference type="HOGENOM" id="CLU_333861_0_0_1"/>
<dbReference type="EMBL" id="AP006500">
    <property type="protein sequence ID" value="BAM82647.1"/>
    <property type="molecule type" value="Genomic_DNA"/>
</dbReference>
<dbReference type="GeneID" id="16996741"/>
<dbReference type="AlphaFoldDB" id="M1VH72"/>
<dbReference type="GO" id="GO:0006893">
    <property type="term" value="P:Golgi to plasma membrane transport"/>
    <property type="evidence" value="ECO:0007669"/>
    <property type="project" value="UniProtKB-ARBA"/>
</dbReference>
<sequence>MTTETIRGTVEVSDPFVGVHEAVLAGVDANTGTATHDAASTLNEDLWVARSIRVRQVLLPTFRRTLGPPDLCVVYKSWRTVLASGSDGRANSTKVNISSGAGAEVPATSTPDSLAMEVTSGDLKSRGAQLAAWFHFVRGIWHRTPADAASYLGSLVKHGLEGASWYATGSYRIDRAACLAYNCFTNEDTVVEARFPGCTQVKRLRGPEPFHQSVANENGQPATRQVADTQDDENQWAQLFVSAVLRSVKATGEHPLYPALKVVATLDVAWNAEQLFLDAAARTLPQWKLAGSRFVDAAQATATCSIIAEGVWEYFARYARYQAAQDFFQTLATSCHEPALVLYVARSLMGQRQHQIAQKKLEELLLDQAACAELPGIDRLLLELTLAECELELGNLIEATDRIQGTVIPECFGTHTSPESSATGAAAQEERTKHLNTTDAVEASDEESANVRIAAPGELGRLACFLLARLYVQTGEYESALRSLNIADVEPPQMDWFLRQVTAPDSSPGIEGKTSKMRQLTQPRPGFAAGTDGVRVLARRLSEERIGAGAFGKGREQHHADRLLGDLTASVLSPEEREAFDILVKIVNQIGWDEFLLIRNRVFIMESDVLPLESAGTGALELSTASAEARPAPPHESPPQHSSTDNAEEPSLQTISLSSRREPATETQVHSTGTGPLGATQSDLDGHQQGEPKATLTLADARRQVHPAALSKALCTAWLDMLIHCLYEDLRAWSIWQHEESTLYESLHSNETTAAENAERAASPALVSESLLITETRRAPVDWLRRGELAERLGRPEMAERAYRICLGVAERAQTPTLTVWFRLAALQTEHGEAPAVVQALDHIWQYLVEHTDDSGKSTLTTRTERLLPETMQAVLCHAVARFGFQTVRAAVSTLRQHQERMRSLLLDAVAAQVHGYDR</sequence>
<feature type="region of interest" description="Disordered" evidence="1">
    <location>
        <begin position="621"/>
        <end position="690"/>
    </location>
</feature>
<dbReference type="OMA" id="IEAYQHC"/>
<reference evidence="2 3" key="2">
    <citation type="journal article" date="2007" name="BMC Biol.">
        <title>A 100%-complete sequence reveals unusually simple genomic features in the hot-spring red alga Cyanidioschyzon merolae.</title>
        <authorList>
            <person name="Nozaki H."/>
            <person name="Takano H."/>
            <person name="Misumi O."/>
            <person name="Terasawa K."/>
            <person name="Matsuzaki M."/>
            <person name="Maruyama S."/>
            <person name="Nishida K."/>
            <person name="Yagisawa F."/>
            <person name="Yoshida Y."/>
            <person name="Fujiwara T."/>
            <person name="Takio S."/>
            <person name="Tamura K."/>
            <person name="Chung S.J."/>
            <person name="Nakamura S."/>
            <person name="Kuroiwa H."/>
            <person name="Tanaka K."/>
            <person name="Sato N."/>
            <person name="Kuroiwa T."/>
        </authorList>
    </citation>
    <scope>NUCLEOTIDE SEQUENCE [LARGE SCALE GENOMIC DNA]</scope>
    <source>
        <strain evidence="2 3">10D</strain>
    </source>
</reference>
<dbReference type="Pfam" id="PF09295">
    <property type="entry name" value="ChAPs"/>
    <property type="match status" value="2"/>
</dbReference>
<dbReference type="InterPro" id="IPR011990">
    <property type="entry name" value="TPR-like_helical_dom_sf"/>
</dbReference>
<dbReference type="Proteomes" id="UP000007014">
    <property type="component" value="Chromosome 18"/>
</dbReference>
<evidence type="ECO:0000256" key="1">
    <source>
        <dbReference type="SAM" id="MobiDB-lite"/>
    </source>
</evidence>
<dbReference type="KEGG" id="cme:CYME_CMR489C"/>
<dbReference type="InterPro" id="IPR015374">
    <property type="entry name" value="ChAPs"/>
</dbReference>
<reference evidence="2 3" key="1">
    <citation type="journal article" date="2004" name="Nature">
        <title>Genome sequence of the ultrasmall unicellular red alga Cyanidioschyzon merolae 10D.</title>
        <authorList>
            <person name="Matsuzaki M."/>
            <person name="Misumi O."/>
            <person name="Shin-i T."/>
            <person name="Maruyama S."/>
            <person name="Takahara M."/>
            <person name="Miyagishima S."/>
            <person name="Mori T."/>
            <person name="Nishida K."/>
            <person name="Yagisawa F."/>
            <person name="Nishida K."/>
            <person name="Yoshida Y."/>
            <person name="Nishimura Y."/>
            <person name="Nakao S."/>
            <person name="Kobayashi T."/>
            <person name="Momoyama Y."/>
            <person name="Higashiyama T."/>
            <person name="Minoda A."/>
            <person name="Sano M."/>
            <person name="Nomoto H."/>
            <person name="Oishi K."/>
            <person name="Hayashi H."/>
            <person name="Ohta F."/>
            <person name="Nishizaka S."/>
            <person name="Haga S."/>
            <person name="Miura S."/>
            <person name="Morishita T."/>
            <person name="Kabeya Y."/>
            <person name="Terasawa K."/>
            <person name="Suzuki Y."/>
            <person name="Ishii Y."/>
            <person name="Asakawa S."/>
            <person name="Takano H."/>
            <person name="Ohta N."/>
            <person name="Kuroiwa H."/>
            <person name="Tanaka K."/>
            <person name="Shimizu N."/>
            <person name="Sugano S."/>
            <person name="Sato N."/>
            <person name="Nozaki H."/>
            <person name="Ogasawara N."/>
            <person name="Kohara Y."/>
            <person name="Kuroiwa T."/>
        </authorList>
    </citation>
    <scope>NUCLEOTIDE SEQUENCE [LARGE SCALE GENOMIC DNA]</scope>
    <source>
        <strain evidence="2 3">10D</strain>
    </source>
</reference>
<dbReference type="PANTHER" id="PTHR31975">
    <property type="entry name" value="BUD SITE SELECTION PROTEIN 7-RELATED"/>
    <property type="match status" value="1"/>
</dbReference>
<feature type="region of interest" description="Disordered" evidence="1">
    <location>
        <begin position="505"/>
        <end position="525"/>
    </location>
</feature>
<gene>
    <name evidence="2" type="ORF">CYME_CMR489C</name>
</gene>
<organism evidence="2 3">
    <name type="scientific">Cyanidioschyzon merolae (strain NIES-3377 / 10D)</name>
    <name type="common">Unicellular red alga</name>
    <dbReference type="NCBI Taxonomy" id="280699"/>
    <lineage>
        <taxon>Eukaryota</taxon>
        <taxon>Rhodophyta</taxon>
        <taxon>Bangiophyceae</taxon>
        <taxon>Cyanidiales</taxon>
        <taxon>Cyanidiaceae</taxon>
        <taxon>Cyanidioschyzon</taxon>
    </lineage>
</organism>
<proteinExistence type="predicted"/>
<dbReference type="OrthoDB" id="434695at2759"/>
<evidence type="ECO:0000313" key="3">
    <source>
        <dbReference type="Proteomes" id="UP000007014"/>
    </source>
</evidence>
<dbReference type="Gene3D" id="1.25.40.10">
    <property type="entry name" value="Tetratricopeptide repeat domain"/>
    <property type="match status" value="3"/>
</dbReference>
<dbReference type="PANTHER" id="PTHR31975:SF1">
    <property type="entry name" value="BUD SITE SELECTION PROTEIN 7-RELATED"/>
    <property type="match status" value="1"/>
</dbReference>
<feature type="compositionally biased region" description="Polar residues" evidence="1">
    <location>
        <begin position="639"/>
        <end position="658"/>
    </location>
</feature>
<accession>M1VH72</accession>
<dbReference type="GO" id="GO:0034044">
    <property type="term" value="C:exomer complex"/>
    <property type="evidence" value="ECO:0007669"/>
    <property type="project" value="TreeGrafter"/>
</dbReference>
<name>M1VH72_CYAM1</name>
<dbReference type="RefSeq" id="XP_005538683.1">
    <property type="nucleotide sequence ID" value="XM_005538626.1"/>
</dbReference>
<evidence type="ECO:0000313" key="2">
    <source>
        <dbReference type="EMBL" id="BAM82647.1"/>
    </source>
</evidence>
<dbReference type="Gramene" id="CMR489CT">
    <property type="protein sequence ID" value="CMR489CT"/>
    <property type="gene ID" value="CMR489C"/>
</dbReference>
<protein>
    <submittedName>
        <fullName evidence="2">Uncharacterized protein</fullName>
    </submittedName>
</protein>
<feature type="compositionally biased region" description="Polar residues" evidence="1">
    <location>
        <begin position="665"/>
        <end position="683"/>
    </location>
</feature>